<dbReference type="EMBL" id="VCAO01000003">
    <property type="protein sequence ID" value="TMM48227.1"/>
    <property type="molecule type" value="Genomic_DNA"/>
</dbReference>
<dbReference type="OrthoDB" id="7391761at2"/>
<evidence type="ECO:0000313" key="1">
    <source>
        <dbReference type="EMBL" id="TMM48227.1"/>
    </source>
</evidence>
<reference evidence="1 2" key="1">
    <citation type="submission" date="2019-05" db="EMBL/GenBank/DDBJ databases">
        <title>Erythrobacter marisflavi sp. nov., isolated from isolated from water of an estuary environment.</title>
        <authorList>
            <person name="Yoon J.-H."/>
        </authorList>
    </citation>
    <scope>NUCLEOTIDE SEQUENCE [LARGE SCALE GENOMIC DNA]</scope>
    <source>
        <strain evidence="1 2">KEM-5</strain>
    </source>
</reference>
<proteinExistence type="predicted"/>
<dbReference type="AlphaFoldDB" id="A0A5S3P5D1"/>
<comment type="caution">
    <text evidence="1">The sequence shown here is derived from an EMBL/GenBank/DDBJ whole genome shotgun (WGS) entry which is preliminary data.</text>
</comment>
<name>A0A5S3P5D1_9SPHN</name>
<evidence type="ECO:0000313" key="2">
    <source>
        <dbReference type="Proteomes" id="UP000309668"/>
    </source>
</evidence>
<accession>A0A5S3P5D1</accession>
<dbReference type="Proteomes" id="UP000309668">
    <property type="component" value="Unassembled WGS sequence"/>
</dbReference>
<evidence type="ECO:0008006" key="3">
    <source>
        <dbReference type="Google" id="ProtNLM"/>
    </source>
</evidence>
<protein>
    <recommendedName>
        <fullName evidence="3">DUF3784 domain-containing protein</fullName>
    </recommendedName>
</protein>
<dbReference type="RefSeq" id="WP_138617699.1">
    <property type="nucleotide sequence ID" value="NZ_VCAO01000003.1"/>
</dbReference>
<gene>
    <name evidence="1" type="ORF">FEV51_08015</name>
</gene>
<keyword evidence="2" id="KW-1185">Reference proteome</keyword>
<organism evidence="1 2">
    <name type="scientific">Qipengyuania marisflavi</name>
    <dbReference type="NCBI Taxonomy" id="2486356"/>
    <lineage>
        <taxon>Bacteria</taxon>
        <taxon>Pseudomonadati</taxon>
        <taxon>Pseudomonadota</taxon>
        <taxon>Alphaproteobacteria</taxon>
        <taxon>Sphingomonadales</taxon>
        <taxon>Erythrobacteraceae</taxon>
        <taxon>Qipengyuania</taxon>
    </lineage>
</organism>
<sequence>MILTVLFILGVANFAVHKAVLESGHPFLASVPAALRANGGRISLTAEFIILLSAMLLANGGWSSAGWAYAFYSACNGVAGWTMLRRAE</sequence>